<keyword evidence="4" id="KW-1185">Reference proteome</keyword>
<dbReference type="GO" id="GO:0006281">
    <property type="term" value="P:DNA repair"/>
    <property type="evidence" value="ECO:0007669"/>
    <property type="project" value="TreeGrafter"/>
</dbReference>
<feature type="compositionally biased region" description="Basic and acidic residues" evidence="1">
    <location>
        <begin position="285"/>
        <end position="298"/>
    </location>
</feature>
<dbReference type="InterPro" id="IPR002190">
    <property type="entry name" value="MHD_dom"/>
</dbReference>
<comment type="caution">
    <text evidence="3">The sequence shown here is derived from an EMBL/GenBank/DDBJ whole genome shotgun (WGS) entry which is preliminary data.</text>
</comment>
<feature type="compositionally biased region" description="Polar residues" evidence="1">
    <location>
        <begin position="35"/>
        <end position="45"/>
    </location>
</feature>
<dbReference type="SMART" id="SM01373">
    <property type="entry name" value="MAGE"/>
    <property type="match status" value="1"/>
</dbReference>
<dbReference type="Gene3D" id="1.10.10.1200">
    <property type="entry name" value="MAGE homology domain, winged helix WH1 motif"/>
    <property type="match status" value="1"/>
</dbReference>
<evidence type="ECO:0000313" key="3">
    <source>
        <dbReference type="EMBL" id="KAG9258635.1"/>
    </source>
</evidence>
<dbReference type="InterPro" id="IPR037445">
    <property type="entry name" value="MAGE"/>
</dbReference>
<feature type="region of interest" description="Disordered" evidence="1">
    <location>
        <begin position="1"/>
        <end position="45"/>
    </location>
</feature>
<dbReference type="EMBL" id="MU251243">
    <property type="protein sequence ID" value="KAG9258635.1"/>
    <property type="molecule type" value="Genomic_DNA"/>
</dbReference>
<accession>A0A9P7ZVT9</accession>
<dbReference type="InterPro" id="IPR041898">
    <property type="entry name" value="MAGE_WH1"/>
</dbReference>
<name>A0A9P7ZVT9_9HYPO</name>
<dbReference type="GeneID" id="70292780"/>
<dbReference type="AlphaFoldDB" id="A0A9P7ZVT9"/>
<proteinExistence type="predicted"/>
<evidence type="ECO:0000259" key="2">
    <source>
        <dbReference type="SMART" id="SM01373"/>
    </source>
</evidence>
<dbReference type="PANTHER" id="PTHR11736">
    <property type="entry name" value="MELANOMA-ASSOCIATED ANTIGEN MAGE ANTIGEN"/>
    <property type="match status" value="1"/>
</dbReference>
<protein>
    <submittedName>
        <fullName evidence="3">MAGE protein</fullName>
    </submittedName>
</protein>
<evidence type="ECO:0000256" key="1">
    <source>
        <dbReference type="SAM" id="MobiDB-lite"/>
    </source>
</evidence>
<reference evidence="3" key="1">
    <citation type="journal article" date="2021" name="IMA Fungus">
        <title>Genomic characterization of three marine fungi, including Emericellopsis atlantica sp. nov. with signatures of a generalist lifestyle and marine biomass degradation.</title>
        <authorList>
            <person name="Hagestad O.C."/>
            <person name="Hou L."/>
            <person name="Andersen J.H."/>
            <person name="Hansen E.H."/>
            <person name="Altermark B."/>
            <person name="Li C."/>
            <person name="Kuhnert E."/>
            <person name="Cox R.J."/>
            <person name="Crous P.W."/>
            <person name="Spatafora J.W."/>
            <person name="Lail K."/>
            <person name="Amirebrahimi M."/>
            <person name="Lipzen A."/>
            <person name="Pangilinan J."/>
            <person name="Andreopoulos W."/>
            <person name="Hayes R.D."/>
            <person name="Ng V."/>
            <person name="Grigoriev I.V."/>
            <person name="Jackson S.A."/>
            <person name="Sutton T.D.S."/>
            <person name="Dobson A.D.W."/>
            <person name="Rama T."/>
        </authorList>
    </citation>
    <scope>NUCLEOTIDE SEQUENCE</scope>
    <source>
        <strain evidence="3">TS7</strain>
    </source>
</reference>
<dbReference type="GO" id="GO:0005634">
    <property type="term" value="C:nucleus"/>
    <property type="evidence" value="ECO:0007669"/>
    <property type="project" value="TreeGrafter"/>
</dbReference>
<feature type="region of interest" description="Disordered" evidence="1">
    <location>
        <begin position="285"/>
        <end position="320"/>
    </location>
</feature>
<gene>
    <name evidence="3" type="ORF">F5Z01DRAFT_632709</name>
</gene>
<sequence length="320" mass="35915">MPSGRRRARDESDDDETQPTQRRPRYDSDDEGANSEANGDAQTADDQLAKKLVRHAISCEYSRTPIRRDGIKEKVLGTQGRSFKRIFALTQKQLRLVWGMELRELPVREKMTLHEKRKGMADLLLLIDVANHPAMASNAQPKTGSGSYILVSVLPTAYRTAAIVAPSRAPGIEDEATYVAFYTLIVSTIWLSGGELSDQKLKRFLERLNSDRNVSTEKTEMVLKKMERQGYVVRRVDRPPVGQDGESVVTWHVGTRAKEEIGLDGVQGMVREVYGDMTPELEKKMKASLRVKDRPRADAEEEQGDATQIADQSVAVDDEE</sequence>
<dbReference type="PANTHER" id="PTHR11736:SF14">
    <property type="entry name" value="NSE3 HOMOLOG, SMC5-SMC6 COMPLEX COMPONENT"/>
    <property type="match status" value="1"/>
</dbReference>
<feature type="domain" description="MAGE" evidence="2">
    <location>
        <begin position="52"/>
        <end position="266"/>
    </location>
</feature>
<dbReference type="RefSeq" id="XP_046122559.1">
    <property type="nucleotide sequence ID" value="XM_046261877.1"/>
</dbReference>
<dbReference type="Proteomes" id="UP000887229">
    <property type="component" value="Unassembled WGS sequence"/>
</dbReference>
<dbReference type="OrthoDB" id="205198at2759"/>
<dbReference type="Gene3D" id="1.10.10.1210">
    <property type="entry name" value="MAGE homology domain, winged helix WH2 motif"/>
    <property type="match status" value="1"/>
</dbReference>
<dbReference type="Pfam" id="PF01454">
    <property type="entry name" value="MAGE"/>
    <property type="match status" value="1"/>
</dbReference>
<dbReference type="InterPro" id="IPR041899">
    <property type="entry name" value="MAGE_WH2"/>
</dbReference>
<organism evidence="3 4">
    <name type="scientific">Emericellopsis atlantica</name>
    <dbReference type="NCBI Taxonomy" id="2614577"/>
    <lineage>
        <taxon>Eukaryota</taxon>
        <taxon>Fungi</taxon>
        <taxon>Dikarya</taxon>
        <taxon>Ascomycota</taxon>
        <taxon>Pezizomycotina</taxon>
        <taxon>Sordariomycetes</taxon>
        <taxon>Hypocreomycetidae</taxon>
        <taxon>Hypocreales</taxon>
        <taxon>Bionectriaceae</taxon>
        <taxon>Emericellopsis</taxon>
    </lineage>
</organism>
<evidence type="ECO:0000313" key="4">
    <source>
        <dbReference type="Proteomes" id="UP000887229"/>
    </source>
</evidence>